<dbReference type="Pfam" id="PF02826">
    <property type="entry name" value="2-Hacid_dh_C"/>
    <property type="match status" value="1"/>
</dbReference>
<dbReference type="InterPro" id="IPR006139">
    <property type="entry name" value="D-isomer_2_OHA_DH_cat_dom"/>
</dbReference>
<comment type="caution">
    <text evidence="8">The sequence shown here is derived from an EMBL/GenBank/DDBJ whole genome shotgun (WGS) entry which is preliminary data.</text>
</comment>
<protein>
    <submittedName>
        <fullName evidence="8">D-2-hydroxyacid dehydrogenase family protein</fullName>
    </submittedName>
</protein>
<evidence type="ECO:0000256" key="4">
    <source>
        <dbReference type="ARBA" id="ARBA00023027"/>
    </source>
</evidence>
<dbReference type="InterPro" id="IPR036291">
    <property type="entry name" value="NAD(P)-bd_dom_sf"/>
</dbReference>
<feature type="domain" description="D-isomer specific 2-hydroxyacid dehydrogenase NAD-binding" evidence="7">
    <location>
        <begin position="117"/>
        <end position="289"/>
    </location>
</feature>
<dbReference type="EMBL" id="SIXH01000114">
    <property type="protein sequence ID" value="TBO58822.1"/>
    <property type="molecule type" value="Genomic_DNA"/>
</dbReference>
<dbReference type="RefSeq" id="WP_131123653.1">
    <property type="nucleotide sequence ID" value="NZ_SIXH01000114.1"/>
</dbReference>
<evidence type="ECO:0000313" key="9">
    <source>
        <dbReference type="Proteomes" id="UP000292452"/>
    </source>
</evidence>
<dbReference type="InterPro" id="IPR006140">
    <property type="entry name" value="D-isomer_DH_NAD-bd"/>
</dbReference>
<gene>
    <name evidence="8" type="ORF">EYS09_15405</name>
</gene>
<dbReference type="Proteomes" id="UP000292452">
    <property type="component" value="Unassembled WGS sequence"/>
</dbReference>
<evidence type="ECO:0000259" key="7">
    <source>
        <dbReference type="Pfam" id="PF02826"/>
    </source>
</evidence>
<proteinExistence type="inferred from homology"/>
<dbReference type="SUPFAM" id="SSF51735">
    <property type="entry name" value="NAD(P)-binding Rossmann-fold domains"/>
    <property type="match status" value="1"/>
</dbReference>
<evidence type="ECO:0000256" key="5">
    <source>
        <dbReference type="RuleBase" id="RU003719"/>
    </source>
</evidence>
<dbReference type="SUPFAM" id="SSF52283">
    <property type="entry name" value="Formate/glycerate dehydrogenase catalytic domain-like"/>
    <property type="match status" value="1"/>
</dbReference>
<dbReference type="AlphaFoldDB" id="A0A4Q9HUQ2"/>
<reference evidence="8 9" key="1">
    <citation type="submission" date="2019-02" db="EMBL/GenBank/DDBJ databases">
        <title>Draft Genome Sequence of Streptomyces sp. AM-2504, identified by 16S rRNA comparative analysis as a Streptomyces Kasugaensis strain.</title>
        <authorList>
            <person name="Napolioni V."/>
            <person name="Giuliodori A.M."/>
            <person name="Spurio R."/>
            <person name="Fabbretti A."/>
        </authorList>
    </citation>
    <scope>NUCLEOTIDE SEQUENCE [LARGE SCALE GENOMIC DNA]</scope>
    <source>
        <strain evidence="8 9">AM-2504</strain>
    </source>
</reference>
<evidence type="ECO:0000259" key="6">
    <source>
        <dbReference type="Pfam" id="PF00389"/>
    </source>
</evidence>
<dbReference type="CDD" id="cd12169">
    <property type="entry name" value="PGDH_like_1"/>
    <property type="match status" value="1"/>
</dbReference>
<evidence type="ECO:0000313" key="8">
    <source>
        <dbReference type="EMBL" id="TBO58822.1"/>
    </source>
</evidence>
<evidence type="ECO:0000256" key="1">
    <source>
        <dbReference type="ARBA" id="ARBA00005854"/>
    </source>
</evidence>
<dbReference type="Pfam" id="PF00389">
    <property type="entry name" value="2-Hacid_dh"/>
    <property type="match status" value="1"/>
</dbReference>
<dbReference type="PANTHER" id="PTHR42789">
    <property type="entry name" value="D-ISOMER SPECIFIC 2-HYDROXYACID DEHYDROGENASE FAMILY PROTEIN (AFU_ORTHOLOGUE AFUA_6G10090)"/>
    <property type="match status" value="1"/>
</dbReference>
<comment type="similarity">
    <text evidence="1 5">Belongs to the D-isomer specific 2-hydroxyacid dehydrogenase family.</text>
</comment>
<dbReference type="GO" id="GO:0016616">
    <property type="term" value="F:oxidoreductase activity, acting on the CH-OH group of donors, NAD or NADP as acceptor"/>
    <property type="evidence" value="ECO:0007669"/>
    <property type="project" value="InterPro"/>
</dbReference>
<feature type="domain" description="D-isomer specific 2-hydroxyacid dehydrogenase catalytic" evidence="6">
    <location>
        <begin position="42"/>
        <end position="316"/>
    </location>
</feature>
<dbReference type="InterPro" id="IPR050857">
    <property type="entry name" value="D-2-hydroxyacid_DH"/>
</dbReference>
<keyword evidence="4" id="KW-0520">NAD</keyword>
<dbReference type="PANTHER" id="PTHR42789:SF1">
    <property type="entry name" value="D-ISOMER SPECIFIC 2-HYDROXYACID DEHYDROGENASE FAMILY PROTEIN (AFU_ORTHOLOGUE AFUA_6G10090)"/>
    <property type="match status" value="1"/>
</dbReference>
<accession>A0A4Q9HUQ2</accession>
<dbReference type="Gene3D" id="3.40.50.720">
    <property type="entry name" value="NAD(P)-binding Rossmann-like Domain"/>
    <property type="match status" value="2"/>
</dbReference>
<dbReference type="GO" id="GO:0051287">
    <property type="term" value="F:NAD binding"/>
    <property type="evidence" value="ECO:0007669"/>
    <property type="project" value="InterPro"/>
</dbReference>
<sequence length="321" mass="33920">MPEIRRVAILDDYQHTAHRYAAWDSLPEGAHLTYFSEHLGGPEEVIAALQPFDVVVAMRERTPFPAEVLGRLPNLSLLVTTGPANAAIDTAAAARHGIVVSGTRAAGLTSTAELTWGLLHALTRSLPTEDRNLRDGAWQQTVGRDLHGARLGVVGLGGVGSRVAQVGVAFGMDVVAWSTHLDPGHATALGVTPVSKRELLSTSDVVTLHVRLSPRTVGLIGTGELALMRPDALLINTSRAPVVDEEALLAALHAGALGGAALDVHSTEPLPPDSPWRSAPRTVLTPHLGYVTADAYEIFYRDALGDILAYASGEPARVLTP</sequence>
<name>A0A4Q9HUQ2_STRKA</name>
<keyword evidence="2" id="KW-0028">Amino-acid biosynthesis</keyword>
<evidence type="ECO:0000256" key="3">
    <source>
        <dbReference type="ARBA" id="ARBA00023002"/>
    </source>
</evidence>
<dbReference type="GO" id="GO:0008652">
    <property type="term" value="P:amino acid biosynthetic process"/>
    <property type="evidence" value="ECO:0007669"/>
    <property type="project" value="UniProtKB-KW"/>
</dbReference>
<organism evidence="8 9">
    <name type="scientific">Streptomyces kasugaensis</name>
    <dbReference type="NCBI Taxonomy" id="1946"/>
    <lineage>
        <taxon>Bacteria</taxon>
        <taxon>Bacillati</taxon>
        <taxon>Actinomycetota</taxon>
        <taxon>Actinomycetes</taxon>
        <taxon>Kitasatosporales</taxon>
        <taxon>Streptomycetaceae</taxon>
        <taxon>Streptomyces</taxon>
    </lineage>
</organism>
<keyword evidence="3 5" id="KW-0560">Oxidoreductase</keyword>
<evidence type="ECO:0000256" key="2">
    <source>
        <dbReference type="ARBA" id="ARBA00022605"/>
    </source>
</evidence>
<keyword evidence="9" id="KW-1185">Reference proteome</keyword>
<dbReference type="InterPro" id="IPR029752">
    <property type="entry name" value="D-isomer_DH_CS1"/>
</dbReference>
<dbReference type="PROSITE" id="PS00065">
    <property type="entry name" value="D_2_HYDROXYACID_DH_1"/>
    <property type="match status" value="1"/>
</dbReference>